<dbReference type="GeneID" id="87903505"/>
<dbReference type="EMBL" id="JAFFHA010000007">
    <property type="protein sequence ID" value="KAK4652675.1"/>
    <property type="molecule type" value="Genomic_DNA"/>
</dbReference>
<dbReference type="InterPro" id="IPR027417">
    <property type="entry name" value="P-loop_NTPase"/>
</dbReference>
<name>A0ABR0GA89_9PEZI</name>
<reference evidence="2 3" key="1">
    <citation type="journal article" date="2023" name="bioRxiv">
        <title>High-quality genome assemblies of four members of thePodospora anserinaspecies complex.</title>
        <authorList>
            <person name="Ament-Velasquez S.L."/>
            <person name="Vogan A.A."/>
            <person name="Wallerman O."/>
            <person name="Hartmann F."/>
            <person name="Gautier V."/>
            <person name="Silar P."/>
            <person name="Giraud T."/>
            <person name="Johannesson H."/>
        </authorList>
    </citation>
    <scope>NUCLEOTIDE SEQUENCE [LARGE SCALE GENOMIC DNA]</scope>
    <source>
        <strain evidence="2 3">CBS 415.72m</strain>
    </source>
</reference>
<evidence type="ECO:0000313" key="3">
    <source>
        <dbReference type="Proteomes" id="UP001323405"/>
    </source>
</evidence>
<dbReference type="PANTHER" id="PTHR11566">
    <property type="entry name" value="DYNAMIN"/>
    <property type="match status" value="1"/>
</dbReference>
<protein>
    <recommendedName>
        <fullName evidence="1">Dynamin N-terminal domain-containing protein</fullName>
    </recommendedName>
</protein>
<sequence length="209" mass="23850">MVIEYIKDPRTIILAVLPANVDVATQEILALAAEYDKAGERTLGILTKPDLLKERSAKATVCELVLGNRKALNLGYYIVRNHGGDEDEDNSELAKRELLFRQHPWCELPDERVGLMDMLDETQDALNEICASRKTAQEQRQYLATMPANFQDLRRAALDADYSQHKAPDDPDLRLSTLVVLQTEWFDDTFRRLSQTYKFQEQKGLGVPR</sequence>
<gene>
    <name evidence="2" type="ORF">QC762_0075580</name>
</gene>
<dbReference type="PANTHER" id="PTHR11566:SF215">
    <property type="entry name" value="DYNAMIN GTPASE"/>
    <property type="match status" value="1"/>
</dbReference>
<proteinExistence type="predicted"/>
<evidence type="ECO:0000313" key="2">
    <source>
        <dbReference type="EMBL" id="KAK4652675.1"/>
    </source>
</evidence>
<dbReference type="SUPFAM" id="SSF52540">
    <property type="entry name" value="P-loop containing nucleoside triphosphate hydrolases"/>
    <property type="match status" value="1"/>
</dbReference>
<organism evidence="2 3">
    <name type="scientific">Podospora pseudocomata</name>
    <dbReference type="NCBI Taxonomy" id="2093779"/>
    <lineage>
        <taxon>Eukaryota</taxon>
        <taxon>Fungi</taxon>
        <taxon>Dikarya</taxon>
        <taxon>Ascomycota</taxon>
        <taxon>Pezizomycotina</taxon>
        <taxon>Sordariomycetes</taxon>
        <taxon>Sordariomycetidae</taxon>
        <taxon>Sordariales</taxon>
        <taxon>Podosporaceae</taxon>
        <taxon>Podospora</taxon>
    </lineage>
</organism>
<dbReference type="PRINTS" id="PR00195">
    <property type="entry name" value="DYNAMIN"/>
</dbReference>
<dbReference type="InterPro" id="IPR022812">
    <property type="entry name" value="Dynamin"/>
</dbReference>
<feature type="domain" description="Dynamin N-terminal" evidence="1">
    <location>
        <begin position="1"/>
        <end position="48"/>
    </location>
</feature>
<dbReference type="InterPro" id="IPR045063">
    <property type="entry name" value="Dynamin_N"/>
</dbReference>
<dbReference type="Pfam" id="PF00350">
    <property type="entry name" value="Dynamin_N"/>
    <property type="match status" value="1"/>
</dbReference>
<accession>A0ABR0GA89</accession>
<dbReference type="RefSeq" id="XP_062741650.1">
    <property type="nucleotide sequence ID" value="XM_062883803.1"/>
</dbReference>
<dbReference type="Gene3D" id="3.40.50.300">
    <property type="entry name" value="P-loop containing nucleotide triphosphate hydrolases"/>
    <property type="match status" value="1"/>
</dbReference>
<comment type="caution">
    <text evidence="2">The sequence shown here is derived from an EMBL/GenBank/DDBJ whole genome shotgun (WGS) entry which is preliminary data.</text>
</comment>
<evidence type="ECO:0000259" key="1">
    <source>
        <dbReference type="Pfam" id="PF00350"/>
    </source>
</evidence>
<keyword evidence="3" id="KW-1185">Reference proteome</keyword>
<dbReference type="Proteomes" id="UP001323405">
    <property type="component" value="Unassembled WGS sequence"/>
</dbReference>